<reference evidence="2 3" key="1">
    <citation type="submission" date="2017-11" db="EMBL/GenBank/DDBJ databases">
        <title>Draft genome of actinobacteria isolated from guarana (Paullinia cupana (Mart.) Ducke.</title>
        <authorList>
            <person name="Siqueira K.A."/>
            <person name="Liotti R.G."/>
            <person name="Mendes T.A.O."/>
            <person name="Soares M.A."/>
        </authorList>
    </citation>
    <scope>NUCLEOTIDE SEQUENCE [LARGE SCALE GENOMIC DNA]</scope>
    <source>
        <strain evidence="2 3">193</strain>
    </source>
</reference>
<gene>
    <name evidence="2" type="ORF">CTZ28_28150</name>
</gene>
<evidence type="ECO:0000313" key="2">
    <source>
        <dbReference type="EMBL" id="RMB82628.1"/>
    </source>
</evidence>
<dbReference type="EMBL" id="PENI01000021">
    <property type="protein sequence ID" value="RMB82628.1"/>
    <property type="molecule type" value="Genomic_DNA"/>
</dbReference>
<name>A0A3M0I2F6_9ACTN</name>
<dbReference type="InterPro" id="IPR058713">
    <property type="entry name" value="DMF_alpha_dom"/>
</dbReference>
<organism evidence="2 3">
    <name type="scientific">Streptomyces shenzhenensis</name>
    <dbReference type="NCBI Taxonomy" id="943815"/>
    <lineage>
        <taxon>Bacteria</taxon>
        <taxon>Bacillati</taxon>
        <taxon>Actinomycetota</taxon>
        <taxon>Actinomycetes</taxon>
        <taxon>Kitasatosporales</taxon>
        <taxon>Streptomycetaceae</taxon>
        <taxon>Streptomyces</taxon>
    </lineage>
</organism>
<sequence>MALTVQDEVILARIKSMVTATLIERAAAQPDPPYPPDVVEVMDFVRRNPDPEKPRYLIVTTEDGFAIGVRSRERGGVPELLGEVPHRTRDEAEHAVFLRRLRDYGVTW</sequence>
<feature type="domain" description="N,N-dimethylformamidase alpha subunit" evidence="1">
    <location>
        <begin position="4"/>
        <end position="105"/>
    </location>
</feature>
<keyword evidence="3" id="KW-1185">Reference proteome</keyword>
<comment type="caution">
    <text evidence="2">The sequence shown here is derived from an EMBL/GenBank/DDBJ whole genome shotgun (WGS) entry which is preliminary data.</text>
</comment>
<dbReference type="RefSeq" id="WP_121892543.1">
    <property type="nucleotide sequence ID" value="NZ_PENI01000021.1"/>
</dbReference>
<accession>A0A3M0I2F6</accession>
<dbReference type="Proteomes" id="UP000270471">
    <property type="component" value="Unassembled WGS sequence"/>
</dbReference>
<evidence type="ECO:0000259" key="1">
    <source>
        <dbReference type="Pfam" id="PF26354"/>
    </source>
</evidence>
<evidence type="ECO:0000313" key="3">
    <source>
        <dbReference type="Proteomes" id="UP000270471"/>
    </source>
</evidence>
<proteinExistence type="predicted"/>
<dbReference type="Pfam" id="PF26354">
    <property type="entry name" value="DMF_alpha"/>
    <property type="match status" value="1"/>
</dbReference>
<dbReference type="AlphaFoldDB" id="A0A3M0I2F6"/>
<protein>
    <recommendedName>
        <fullName evidence="1">N,N-dimethylformamidase alpha subunit domain-containing protein</fullName>
    </recommendedName>
</protein>
<dbReference type="OrthoDB" id="5190441at2"/>